<dbReference type="Gene3D" id="3.30.1540.10">
    <property type="entry name" value="formyl-coa transferase, domain 3"/>
    <property type="match status" value="1"/>
</dbReference>
<sequence>MTDVPNAVPAFNVVTLAPNLPGPIAAKRFAHLGAHVTKVEGPGPAADPMKAQAPAYYKHLTAGQKVVELNLKDPHGIQGLHELLADAHLLLTSSRPASLARLGLGWGELHERYPHLVQVAIVGHGGEHADQAGHDLTYEAHAGTLPLGPDNTPVMPPVPLADLAGAERAVSEGLAGLWTATSTGVGSYHEVGLADMAEEFSDVARWGLSGPGTFLGGALPQYNLYQAKDGQWVAVAALEPHFLAACAEVMDFGDAQPSMDAGPTFGLQHRHYQHAIAQRTAAEWDAVASEKNIPIAAVRHHTQPTK</sequence>
<dbReference type="InterPro" id="IPR044855">
    <property type="entry name" value="CoA-Trfase_III_dom3_sf"/>
</dbReference>
<dbReference type="GO" id="GO:0016740">
    <property type="term" value="F:transferase activity"/>
    <property type="evidence" value="ECO:0007669"/>
    <property type="project" value="UniProtKB-KW"/>
</dbReference>
<dbReference type="InterPro" id="IPR023606">
    <property type="entry name" value="CoA-Trfase_III_dom_1_sf"/>
</dbReference>
<protein>
    <submittedName>
        <fullName evidence="1">CoA transferase</fullName>
    </submittedName>
</protein>
<accession>A0ABQ6VEL5</accession>
<evidence type="ECO:0000313" key="1">
    <source>
        <dbReference type="EMBL" id="KAB3522654.1"/>
    </source>
</evidence>
<name>A0ABQ6VEL5_9CORY</name>
<dbReference type="PANTHER" id="PTHR48228">
    <property type="entry name" value="SUCCINYL-COA--D-CITRAMALATE COA-TRANSFERASE"/>
    <property type="match status" value="1"/>
</dbReference>
<dbReference type="PANTHER" id="PTHR48228:SF5">
    <property type="entry name" value="ALPHA-METHYLACYL-COA RACEMASE"/>
    <property type="match status" value="1"/>
</dbReference>
<gene>
    <name evidence="1" type="ORF">F8377_00225</name>
</gene>
<dbReference type="InterPro" id="IPR050509">
    <property type="entry name" value="CoA-transferase_III"/>
</dbReference>
<dbReference type="InterPro" id="IPR003673">
    <property type="entry name" value="CoA-Trfase_fam_III"/>
</dbReference>
<dbReference type="RefSeq" id="WP_151843580.1">
    <property type="nucleotide sequence ID" value="NZ_WBZJ01000001.1"/>
</dbReference>
<keyword evidence="2" id="KW-1185">Reference proteome</keyword>
<dbReference type="Gene3D" id="3.40.50.10540">
    <property type="entry name" value="Crotonobetainyl-coa:carnitine coa-transferase, domain 1"/>
    <property type="match status" value="1"/>
</dbReference>
<proteinExistence type="predicted"/>
<organism evidence="1 2">
    <name type="scientific">Corynebacterium zhongnanshanii</name>
    <dbReference type="NCBI Taxonomy" id="2768834"/>
    <lineage>
        <taxon>Bacteria</taxon>
        <taxon>Bacillati</taxon>
        <taxon>Actinomycetota</taxon>
        <taxon>Actinomycetes</taxon>
        <taxon>Mycobacteriales</taxon>
        <taxon>Corynebacteriaceae</taxon>
        <taxon>Corynebacterium</taxon>
    </lineage>
</organism>
<dbReference type="SUPFAM" id="SSF89796">
    <property type="entry name" value="CoA-transferase family III (CaiB/BaiF)"/>
    <property type="match status" value="1"/>
</dbReference>
<evidence type="ECO:0000313" key="2">
    <source>
        <dbReference type="Proteomes" id="UP000436181"/>
    </source>
</evidence>
<comment type="caution">
    <text evidence="1">The sequence shown here is derived from an EMBL/GenBank/DDBJ whole genome shotgun (WGS) entry which is preliminary data.</text>
</comment>
<dbReference type="Proteomes" id="UP000436181">
    <property type="component" value="Unassembled WGS sequence"/>
</dbReference>
<keyword evidence="1" id="KW-0808">Transferase</keyword>
<dbReference type="EMBL" id="WBZJ01000001">
    <property type="protein sequence ID" value="KAB3522654.1"/>
    <property type="molecule type" value="Genomic_DNA"/>
</dbReference>
<reference evidence="1 2" key="1">
    <citation type="submission" date="2019-10" db="EMBL/GenBank/DDBJ databases">
        <title>Corynebacterium sp novel species isolated from the respiratory tract of Marmot.</title>
        <authorList>
            <person name="Zhang G."/>
        </authorList>
    </citation>
    <scope>NUCLEOTIDE SEQUENCE [LARGE SCALE GENOMIC DNA]</scope>
    <source>
        <strain evidence="1 2">336</strain>
    </source>
</reference>
<dbReference type="Pfam" id="PF02515">
    <property type="entry name" value="CoA_transf_3"/>
    <property type="match status" value="1"/>
</dbReference>